<dbReference type="Proteomes" id="UP000694864">
    <property type="component" value="Chromosome 8"/>
</dbReference>
<keyword evidence="5" id="KW-1185">Reference proteome</keyword>
<keyword evidence="3" id="KW-0195">Cyclin</keyword>
<feature type="domain" description="Cyclin-like" evidence="4">
    <location>
        <begin position="83"/>
        <end position="171"/>
    </location>
</feature>
<dbReference type="GeneID" id="104708938"/>
<evidence type="ECO:0000313" key="6">
    <source>
        <dbReference type="RefSeq" id="XP_010423901.1"/>
    </source>
</evidence>
<reference evidence="6" key="2">
    <citation type="submission" date="2025-08" db="UniProtKB">
        <authorList>
            <consortium name="RefSeq"/>
        </authorList>
    </citation>
    <scope>IDENTIFICATION</scope>
    <source>
        <tissue evidence="6">Leaf</tissue>
    </source>
</reference>
<proteinExistence type="inferred from homology"/>
<dbReference type="InterPro" id="IPR036915">
    <property type="entry name" value="Cyclin-like_sf"/>
</dbReference>
<evidence type="ECO:0000256" key="1">
    <source>
        <dbReference type="ARBA" id="ARBA00022618"/>
    </source>
</evidence>
<dbReference type="CDD" id="cd20544">
    <property type="entry name" value="CYCLIN_AtCycD-like_rpt2"/>
    <property type="match status" value="1"/>
</dbReference>
<dbReference type="InterPro" id="IPR006671">
    <property type="entry name" value="Cyclin_N"/>
</dbReference>
<comment type="similarity">
    <text evidence="3">Belongs to the cyclin family.</text>
</comment>
<organism evidence="5 6">
    <name type="scientific">Camelina sativa</name>
    <name type="common">False flax</name>
    <name type="synonym">Myagrum sativum</name>
    <dbReference type="NCBI Taxonomy" id="90675"/>
    <lineage>
        <taxon>Eukaryota</taxon>
        <taxon>Viridiplantae</taxon>
        <taxon>Streptophyta</taxon>
        <taxon>Embryophyta</taxon>
        <taxon>Tracheophyta</taxon>
        <taxon>Spermatophyta</taxon>
        <taxon>Magnoliopsida</taxon>
        <taxon>eudicotyledons</taxon>
        <taxon>Gunneridae</taxon>
        <taxon>Pentapetalae</taxon>
        <taxon>rosids</taxon>
        <taxon>malvids</taxon>
        <taxon>Brassicales</taxon>
        <taxon>Brassicaceae</taxon>
        <taxon>Camelineae</taxon>
        <taxon>Camelina</taxon>
    </lineage>
</organism>
<dbReference type="InterPro" id="IPR013763">
    <property type="entry name" value="Cyclin-like_dom"/>
</dbReference>
<accession>A0ABM0TBX0</accession>
<evidence type="ECO:0000256" key="2">
    <source>
        <dbReference type="ARBA" id="ARBA00023306"/>
    </source>
</evidence>
<evidence type="ECO:0000313" key="5">
    <source>
        <dbReference type="Proteomes" id="UP000694864"/>
    </source>
</evidence>
<dbReference type="PANTHER" id="PTHR10177">
    <property type="entry name" value="CYCLINS"/>
    <property type="match status" value="1"/>
</dbReference>
<keyword evidence="2" id="KW-0131">Cell cycle</keyword>
<gene>
    <name evidence="6" type="primary">LOC104708938</name>
</gene>
<protein>
    <submittedName>
        <fullName evidence="6">Cyclin-D7-1</fullName>
    </submittedName>
</protein>
<evidence type="ECO:0000259" key="4">
    <source>
        <dbReference type="SMART" id="SM00385"/>
    </source>
</evidence>
<dbReference type="Pfam" id="PF00134">
    <property type="entry name" value="Cyclin_N"/>
    <property type="match status" value="1"/>
</dbReference>
<reference evidence="5" key="1">
    <citation type="journal article" date="2014" name="Nat. Commun.">
        <title>The emerging biofuel crop Camelina sativa retains a highly undifferentiated hexaploid genome structure.</title>
        <authorList>
            <person name="Kagale S."/>
            <person name="Koh C."/>
            <person name="Nixon J."/>
            <person name="Bollina V."/>
            <person name="Clarke W.E."/>
            <person name="Tuteja R."/>
            <person name="Spillane C."/>
            <person name="Robinson S.J."/>
            <person name="Links M.G."/>
            <person name="Clarke C."/>
            <person name="Higgins E.E."/>
            <person name="Huebert T."/>
            <person name="Sharpe A.G."/>
            <person name="Parkin I.A."/>
        </authorList>
    </citation>
    <scope>NUCLEOTIDE SEQUENCE [LARGE SCALE GENOMIC DNA]</scope>
    <source>
        <strain evidence="5">cv. DH55</strain>
    </source>
</reference>
<sequence>MDNLLCEESWPASPLTPEPIPNFRRTTHDNDVALMYPAIDDATMEEAISVDLEKELCFSNHVDKVIEFFVSKKLTELRFQAVQWLIQTRSGLNLSYETVFSAANCFDRFVYMTSCEEWTNWMVELVALTSLSIASKFNEVSTPSLQELEMEGLNHMFHQNTVLKMELIMLQALDWRVNSVTIYSISQTLVSKIGVIGDHMKMNKITNHLLDDLCDLNMLQYPPSVVAAAAMSDILEENVFGEKIMNLFGQHYKNNIVKCVDMMRTRSMVQSPSRRKVFEAKSFMSLLQGGEGNDDYYVEDLSAIFQIIRSDNKKRNRENHQFNFRPAKRKTIGMSNHI</sequence>
<dbReference type="InterPro" id="IPR039361">
    <property type="entry name" value="Cyclin"/>
</dbReference>
<dbReference type="SMART" id="SM00385">
    <property type="entry name" value="CYCLIN"/>
    <property type="match status" value="1"/>
</dbReference>
<dbReference type="SUPFAM" id="SSF47954">
    <property type="entry name" value="Cyclin-like"/>
    <property type="match status" value="2"/>
</dbReference>
<keyword evidence="1" id="KW-0132">Cell division</keyword>
<evidence type="ECO:0000256" key="3">
    <source>
        <dbReference type="RuleBase" id="RU000383"/>
    </source>
</evidence>
<dbReference type="Gene3D" id="1.10.472.10">
    <property type="entry name" value="Cyclin-like"/>
    <property type="match status" value="1"/>
</dbReference>
<name>A0ABM0TBX0_CAMSA</name>
<dbReference type="RefSeq" id="XP_010423901.1">
    <property type="nucleotide sequence ID" value="XM_010425599.1"/>
</dbReference>